<feature type="modified residue" description="4-aspartylphosphate" evidence="1">
    <location>
        <position position="57"/>
    </location>
</feature>
<feature type="domain" description="Response regulatory" evidence="2">
    <location>
        <begin position="7"/>
        <end position="122"/>
    </location>
</feature>
<dbReference type="PROSITE" id="PS50110">
    <property type="entry name" value="RESPONSE_REGULATORY"/>
    <property type="match status" value="1"/>
</dbReference>
<dbReference type="PROSITE" id="PS50113">
    <property type="entry name" value="PAC"/>
    <property type="match status" value="1"/>
</dbReference>
<proteinExistence type="predicted"/>
<dbReference type="InterPro" id="IPR001789">
    <property type="entry name" value="Sig_transdc_resp-reg_receiver"/>
</dbReference>
<dbReference type="InterPro" id="IPR000014">
    <property type="entry name" value="PAS"/>
</dbReference>
<gene>
    <name evidence="6" type="ORF">DSM101010T_11670</name>
</gene>
<dbReference type="Pfam" id="PF00989">
    <property type="entry name" value="PAS"/>
    <property type="match status" value="1"/>
</dbReference>
<dbReference type="SUPFAM" id="SSF109604">
    <property type="entry name" value="HD-domain/PDEase-like"/>
    <property type="match status" value="1"/>
</dbReference>
<name>A0A7J0BHW5_9BACT</name>
<comment type="caution">
    <text evidence="6">The sequence shown here is derived from an EMBL/GenBank/DDBJ whole genome shotgun (WGS) entry which is preliminary data.</text>
</comment>
<dbReference type="CDD" id="cd17534">
    <property type="entry name" value="REC_DC-like"/>
    <property type="match status" value="1"/>
</dbReference>
<evidence type="ECO:0008006" key="8">
    <source>
        <dbReference type="Google" id="ProtNLM"/>
    </source>
</evidence>
<dbReference type="SUPFAM" id="SSF52172">
    <property type="entry name" value="CheY-like"/>
    <property type="match status" value="1"/>
</dbReference>
<evidence type="ECO:0000259" key="2">
    <source>
        <dbReference type="PROSITE" id="PS50110"/>
    </source>
</evidence>
<evidence type="ECO:0000259" key="5">
    <source>
        <dbReference type="PROSITE" id="PS51832"/>
    </source>
</evidence>
<dbReference type="CDD" id="cd00130">
    <property type="entry name" value="PAS"/>
    <property type="match status" value="1"/>
</dbReference>
<accession>A0A7J0BHW5</accession>
<dbReference type="GO" id="GO:0006355">
    <property type="term" value="P:regulation of DNA-templated transcription"/>
    <property type="evidence" value="ECO:0007669"/>
    <property type="project" value="InterPro"/>
</dbReference>
<dbReference type="AlphaFoldDB" id="A0A7J0BHW5"/>
<dbReference type="SMART" id="SM00448">
    <property type="entry name" value="REC"/>
    <property type="match status" value="1"/>
</dbReference>
<dbReference type="InterPro" id="IPR011006">
    <property type="entry name" value="CheY-like_superfamily"/>
</dbReference>
<dbReference type="Gene3D" id="3.30.450.20">
    <property type="entry name" value="PAS domain"/>
    <property type="match status" value="1"/>
</dbReference>
<sequence>MHEMNTTILLVEDEPVIALDIRRRLQQLGYPAPVAVTTGEEAVLRAVSLAPDIILMDIFLSGTLDGIDTAALLRDRVSAPVIYLTGHADEETLRRAMITEPFGYILKPFEDRELHTCIEMALYKHKMESDIRNKERWFATTLRSIGDAVITLDGSGFVTLINAAAARMFGITESRATGKLFSDQLRVRDDTTGQLITTRAILASNGQYIQPSPATAETQSGKTVPVDITVSDTIDLQNQITGSVIVLRDATDRKRSEELLRTSLAQLRRTFEQTVHALAVTSEKRDPYTAGHQTRVARLACAIADRMGLHGESIEAVRVAGTLHDIGKIYIPAEILAKPGKLTNLEMDLMRTHPTVGHDILSQISFPWPVADIVHQHHERLDGTGYPNGLSGQDILQESRILAVADVVEAMSSHRPYRPSLGLPPALEEIRSGMGTAYDKDAVEACIALFEAGFSFLTD</sequence>
<dbReference type="SMART" id="SM00091">
    <property type="entry name" value="PAS"/>
    <property type="match status" value="1"/>
</dbReference>
<dbReference type="InterPro" id="IPR052020">
    <property type="entry name" value="Cyclic_di-GMP/3'3'-cGAMP_PDE"/>
</dbReference>
<dbReference type="SMART" id="SM00471">
    <property type="entry name" value="HDc"/>
    <property type="match status" value="1"/>
</dbReference>
<dbReference type="NCBIfam" id="TIGR00277">
    <property type="entry name" value="HDIG"/>
    <property type="match status" value="1"/>
</dbReference>
<dbReference type="InterPro" id="IPR003607">
    <property type="entry name" value="HD/PDEase_dom"/>
</dbReference>
<reference evidence="6 7" key="1">
    <citation type="submission" date="2020-05" db="EMBL/GenBank/DDBJ databases">
        <title>Draft genome sequence of Desulfovibrio sp. strain HN2T.</title>
        <authorList>
            <person name="Ueno A."/>
            <person name="Tamazawa S."/>
            <person name="Tamamura S."/>
            <person name="Murakami T."/>
            <person name="Kiyama T."/>
            <person name="Inomata H."/>
            <person name="Amano Y."/>
            <person name="Miyakawa K."/>
            <person name="Tamaki H."/>
            <person name="Naganuma T."/>
            <person name="Kaneko K."/>
        </authorList>
    </citation>
    <scope>NUCLEOTIDE SEQUENCE [LARGE SCALE GENOMIC DNA]</scope>
    <source>
        <strain evidence="6 7">HN2</strain>
    </source>
</reference>
<dbReference type="PROSITE" id="PS50112">
    <property type="entry name" value="PAS"/>
    <property type="match status" value="1"/>
</dbReference>
<dbReference type="CDD" id="cd00077">
    <property type="entry name" value="HDc"/>
    <property type="match status" value="1"/>
</dbReference>
<dbReference type="InterPro" id="IPR013767">
    <property type="entry name" value="PAS_fold"/>
</dbReference>
<dbReference type="SUPFAM" id="SSF55785">
    <property type="entry name" value="PYP-like sensor domain (PAS domain)"/>
    <property type="match status" value="1"/>
</dbReference>
<keyword evidence="7" id="KW-1185">Reference proteome</keyword>
<dbReference type="NCBIfam" id="TIGR00229">
    <property type="entry name" value="sensory_box"/>
    <property type="match status" value="1"/>
</dbReference>
<dbReference type="Pfam" id="PF00072">
    <property type="entry name" value="Response_reg"/>
    <property type="match status" value="1"/>
</dbReference>
<evidence type="ECO:0000259" key="3">
    <source>
        <dbReference type="PROSITE" id="PS50112"/>
    </source>
</evidence>
<dbReference type="Pfam" id="PF13487">
    <property type="entry name" value="HD_5"/>
    <property type="match status" value="1"/>
</dbReference>
<keyword evidence="1" id="KW-0597">Phosphoprotein</keyword>
<evidence type="ECO:0000313" key="7">
    <source>
        <dbReference type="Proteomes" id="UP000503840"/>
    </source>
</evidence>
<protein>
    <recommendedName>
        <fullName evidence="8">PAS/PAC sensor protein</fullName>
    </recommendedName>
</protein>
<feature type="domain" description="PAS" evidence="3">
    <location>
        <begin position="134"/>
        <end position="179"/>
    </location>
</feature>
<dbReference type="InterPro" id="IPR006675">
    <property type="entry name" value="HDIG_dom"/>
</dbReference>
<evidence type="ECO:0000313" key="6">
    <source>
        <dbReference type="EMBL" id="GFM32802.1"/>
    </source>
</evidence>
<dbReference type="GO" id="GO:0000160">
    <property type="term" value="P:phosphorelay signal transduction system"/>
    <property type="evidence" value="ECO:0007669"/>
    <property type="project" value="InterPro"/>
</dbReference>
<evidence type="ECO:0000259" key="4">
    <source>
        <dbReference type="PROSITE" id="PS50113"/>
    </source>
</evidence>
<organism evidence="6 7">
    <name type="scientific">Desulfovibrio subterraneus</name>
    <dbReference type="NCBI Taxonomy" id="2718620"/>
    <lineage>
        <taxon>Bacteria</taxon>
        <taxon>Pseudomonadati</taxon>
        <taxon>Thermodesulfobacteriota</taxon>
        <taxon>Desulfovibrionia</taxon>
        <taxon>Desulfovibrionales</taxon>
        <taxon>Desulfovibrionaceae</taxon>
        <taxon>Desulfovibrio</taxon>
    </lineage>
</organism>
<feature type="domain" description="HD-GYP" evidence="5">
    <location>
        <begin position="267"/>
        <end position="459"/>
    </location>
</feature>
<dbReference type="InterPro" id="IPR000700">
    <property type="entry name" value="PAS-assoc_C"/>
</dbReference>
<feature type="domain" description="PAC" evidence="4">
    <location>
        <begin position="210"/>
        <end position="262"/>
    </location>
</feature>
<dbReference type="Gene3D" id="1.10.3210.10">
    <property type="entry name" value="Hypothetical protein af1432"/>
    <property type="match status" value="1"/>
</dbReference>
<dbReference type="Gene3D" id="3.40.50.2300">
    <property type="match status" value="1"/>
</dbReference>
<dbReference type="PROSITE" id="PS51832">
    <property type="entry name" value="HD_GYP"/>
    <property type="match status" value="1"/>
</dbReference>
<evidence type="ECO:0000256" key="1">
    <source>
        <dbReference type="PROSITE-ProRule" id="PRU00169"/>
    </source>
</evidence>
<dbReference type="InterPro" id="IPR037522">
    <property type="entry name" value="HD_GYP_dom"/>
</dbReference>
<dbReference type="EMBL" id="BLVO01000012">
    <property type="protein sequence ID" value="GFM32802.1"/>
    <property type="molecule type" value="Genomic_DNA"/>
</dbReference>
<dbReference type="InterPro" id="IPR035965">
    <property type="entry name" value="PAS-like_dom_sf"/>
</dbReference>
<dbReference type="PANTHER" id="PTHR45228">
    <property type="entry name" value="CYCLIC DI-GMP PHOSPHODIESTERASE TM_0186-RELATED"/>
    <property type="match status" value="1"/>
</dbReference>
<dbReference type="Proteomes" id="UP000503840">
    <property type="component" value="Unassembled WGS sequence"/>
</dbReference>